<evidence type="ECO:0000256" key="2">
    <source>
        <dbReference type="ARBA" id="ARBA00022448"/>
    </source>
</evidence>
<dbReference type="SMART" id="SM00382">
    <property type="entry name" value="AAA"/>
    <property type="match status" value="1"/>
</dbReference>
<comment type="subcellular location">
    <subcellularLocation>
        <location evidence="1">Cell membrane</location>
        <topology evidence="1">Peripheral membrane protein</topology>
    </subcellularLocation>
</comment>
<dbReference type="NCBIfam" id="TIGR01727">
    <property type="entry name" value="oligo_HPY"/>
    <property type="match status" value="1"/>
</dbReference>
<keyword evidence="2" id="KW-0813">Transport</keyword>
<dbReference type="SUPFAM" id="SSF52540">
    <property type="entry name" value="P-loop containing nucleoside triphosphate hydrolases"/>
    <property type="match status" value="1"/>
</dbReference>
<proteinExistence type="predicted"/>
<dbReference type="EMBL" id="UINC01006864">
    <property type="protein sequence ID" value="SVA30081.1"/>
    <property type="molecule type" value="Genomic_DNA"/>
</dbReference>
<dbReference type="InterPro" id="IPR050388">
    <property type="entry name" value="ABC_Ni/Peptide_Import"/>
</dbReference>
<organism evidence="8">
    <name type="scientific">marine metagenome</name>
    <dbReference type="NCBI Taxonomy" id="408172"/>
    <lineage>
        <taxon>unclassified sequences</taxon>
        <taxon>metagenomes</taxon>
        <taxon>ecological metagenomes</taxon>
    </lineage>
</organism>
<name>A0A381UQM5_9ZZZZ</name>
<dbReference type="AlphaFoldDB" id="A0A381UQM5"/>
<evidence type="ECO:0000256" key="6">
    <source>
        <dbReference type="ARBA" id="ARBA00023136"/>
    </source>
</evidence>
<dbReference type="GO" id="GO:0015833">
    <property type="term" value="P:peptide transport"/>
    <property type="evidence" value="ECO:0007669"/>
    <property type="project" value="InterPro"/>
</dbReference>
<reference evidence="8" key="1">
    <citation type="submission" date="2018-05" db="EMBL/GenBank/DDBJ databases">
        <authorList>
            <person name="Lanie J.A."/>
            <person name="Ng W.-L."/>
            <person name="Kazmierczak K.M."/>
            <person name="Andrzejewski T.M."/>
            <person name="Davidsen T.M."/>
            <person name="Wayne K.J."/>
            <person name="Tettelin H."/>
            <person name="Glass J.I."/>
            <person name="Rusch D."/>
            <person name="Podicherti R."/>
            <person name="Tsui H.-C.T."/>
            <person name="Winkler M.E."/>
        </authorList>
    </citation>
    <scope>NUCLEOTIDE SEQUENCE</scope>
</reference>
<dbReference type="PROSITE" id="PS50893">
    <property type="entry name" value="ABC_TRANSPORTER_2"/>
    <property type="match status" value="1"/>
</dbReference>
<dbReference type="PROSITE" id="PS00211">
    <property type="entry name" value="ABC_TRANSPORTER_1"/>
    <property type="match status" value="1"/>
</dbReference>
<accession>A0A381UQM5</accession>
<dbReference type="Pfam" id="PF00005">
    <property type="entry name" value="ABC_tran"/>
    <property type="match status" value="1"/>
</dbReference>
<sequence>MTVDLSVKPLPLLRVRDLRTSFNTPEGKVTAVNGISFDMNHGETLGLVGESGCGKSVSALSIMRLVPNPPGVIECGEVLFEGNDLLKISEREMQLVRGVGIGMIFQEPMSSLNPVLTIGRQITEPLEVHLGLTGTVAENRAAELLEMVGIADSRRRLTDHPHQLSGGQRQRVMIAIALSCEPKLLIADEATTALDVTIQAQILELMKNLTTQLGTALLIITHNLGVVARYADRLNVMYAGKIRESGTAEEVYLRPSHPYTVGLLNSVPRLDRPASDRLDPIEGEIPDPASLPAGCAFHPRCRWSTSKCGLEDPVLERIQDRQMVACFESESVARATGLTLY</sequence>
<evidence type="ECO:0000313" key="8">
    <source>
        <dbReference type="EMBL" id="SVA30081.1"/>
    </source>
</evidence>
<evidence type="ECO:0000256" key="4">
    <source>
        <dbReference type="ARBA" id="ARBA00022741"/>
    </source>
</evidence>
<dbReference type="FunFam" id="3.40.50.300:FF:000016">
    <property type="entry name" value="Oligopeptide ABC transporter ATP-binding component"/>
    <property type="match status" value="1"/>
</dbReference>
<dbReference type="Gene3D" id="3.40.50.300">
    <property type="entry name" value="P-loop containing nucleotide triphosphate hydrolases"/>
    <property type="match status" value="1"/>
</dbReference>
<evidence type="ECO:0000259" key="7">
    <source>
        <dbReference type="PROSITE" id="PS50893"/>
    </source>
</evidence>
<keyword evidence="5" id="KW-0067">ATP-binding</keyword>
<dbReference type="PANTHER" id="PTHR43297">
    <property type="entry name" value="OLIGOPEPTIDE TRANSPORT ATP-BINDING PROTEIN APPD"/>
    <property type="match status" value="1"/>
</dbReference>
<dbReference type="Pfam" id="PF08352">
    <property type="entry name" value="oligo_HPY"/>
    <property type="match status" value="1"/>
</dbReference>
<dbReference type="CDD" id="cd03257">
    <property type="entry name" value="ABC_NikE_OppD_transporters"/>
    <property type="match status" value="1"/>
</dbReference>
<keyword evidence="4" id="KW-0547">Nucleotide-binding</keyword>
<dbReference type="GO" id="GO:0016887">
    <property type="term" value="F:ATP hydrolysis activity"/>
    <property type="evidence" value="ECO:0007669"/>
    <property type="project" value="InterPro"/>
</dbReference>
<keyword evidence="3" id="KW-1003">Cell membrane</keyword>
<gene>
    <name evidence="8" type="ORF">METZ01_LOCUS82935</name>
</gene>
<dbReference type="InterPro" id="IPR003593">
    <property type="entry name" value="AAA+_ATPase"/>
</dbReference>
<dbReference type="GO" id="GO:0005886">
    <property type="term" value="C:plasma membrane"/>
    <property type="evidence" value="ECO:0007669"/>
    <property type="project" value="UniProtKB-SubCell"/>
</dbReference>
<keyword evidence="6" id="KW-0472">Membrane</keyword>
<dbReference type="GO" id="GO:0005524">
    <property type="term" value="F:ATP binding"/>
    <property type="evidence" value="ECO:0007669"/>
    <property type="project" value="UniProtKB-KW"/>
</dbReference>
<evidence type="ECO:0000256" key="3">
    <source>
        <dbReference type="ARBA" id="ARBA00022475"/>
    </source>
</evidence>
<protein>
    <recommendedName>
        <fullName evidence="7">ABC transporter domain-containing protein</fullName>
    </recommendedName>
</protein>
<dbReference type="InterPro" id="IPR017871">
    <property type="entry name" value="ABC_transporter-like_CS"/>
</dbReference>
<dbReference type="InterPro" id="IPR003439">
    <property type="entry name" value="ABC_transporter-like_ATP-bd"/>
</dbReference>
<evidence type="ECO:0000256" key="1">
    <source>
        <dbReference type="ARBA" id="ARBA00004202"/>
    </source>
</evidence>
<evidence type="ECO:0000256" key="5">
    <source>
        <dbReference type="ARBA" id="ARBA00022840"/>
    </source>
</evidence>
<dbReference type="InterPro" id="IPR013563">
    <property type="entry name" value="Oligopep_ABC_C"/>
</dbReference>
<dbReference type="InterPro" id="IPR027417">
    <property type="entry name" value="P-loop_NTPase"/>
</dbReference>
<feature type="domain" description="ABC transporter" evidence="7">
    <location>
        <begin position="13"/>
        <end position="264"/>
    </location>
</feature>
<dbReference type="PANTHER" id="PTHR43297:SF2">
    <property type="entry name" value="DIPEPTIDE TRANSPORT ATP-BINDING PROTEIN DPPD"/>
    <property type="match status" value="1"/>
</dbReference>